<dbReference type="OrthoDB" id="8797260at2"/>
<dbReference type="EMBL" id="RBZU01000009">
    <property type="protein sequence ID" value="RKP50263.1"/>
    <property type="molecule type" value="Genomic_DNA"/>
</dbReference>
<dbReference type="Proteomes" id="UP000270342">
    <property type="component" value="Unassembled WGS sequence"/>
</dbReference>
<dbReference type="RefSeq" id="WP_121088481.1">
    <property type="nucleotide sequence ID" value="NZ_RBZU01000009.1"/>
</dbReference>
<evidence type="ECO:0000313" key="3">
    <source>
        <dbReference type="Proteomes" id="UP000270342"/>
    </source>
</evidence>
<reference evidence="2 3" key="1">
    <citation type="submission" date="2018-10" db="EMBL/GenBank/DDBJ databases">
        <title>Robbsia sp. DHC34, isolated from soil.</title>
        <authorList>
            <person name="Gao Z.-H."/>
            <person name="Qiu L.-H."/>
        </authorList>
    </citation>
    <scope>NUCLEOTIDE SEQUENCE [LARGE SCALE GENOMIC DNA]</scope>
    <source>
        <strain evidence="2 3">DHC34</strain>
    </source>
</reference>
<dbReference type="InterPro" id="IPR022053">
    <property type="entry name" value="DUF3613"/>
</dbReference>
<keyword evidence="3" id="KW-1185">Reference proteome</keyword>
<comment type="caution">
    <text evidence="2">The sequence shown here is derived from an EMBL/GenBank/DDBJ whole genome shotgun (WGS) entry which is preliminary data.</text>
</comment>
<organism evidence="2 3">
    <name type="scientific">Pararobbsia silviterrae</name>
    <dbReference type="NCBI Taxonomy" id="1792498"/>
    <lineage>
        <taxon>Bacteria</taxon>
        <taxon>Pseudomonadati</taxon>
        <taxon>Pseudomonadota</taxon>
        <taxon>Betaproteobacteria</taxon>
        <taxon>Burkholderiales</taxon>
        <taxon>Burkholderiaceae</taxon>
        <taxon>Pararobbsia</taxon>
    </lineage>
</organism>
<accession>A0A494XRW1</accession>
<keyword evidence="1" id="KW-0732">Signal</keyword>
<feature type="signal peptide" evidence="1">
    <location>
        <begin position="1"/>
        <end position="24"/>
    </location>
</feature>
<dbReference type="Pfam" id="PF12266">
    <property type="entry name" value="DUF3613"/>
    <property type="match status" value="1"/>
</dbReference>
<gene>
    <name evidence="2" type="ORF">D7S86_19285</name>
</gene>
<protein>
    <submittedName>
        <fullName evidence="2">DUF3613 domain-containing protein</fullName>
    </submittedName>
</protein>
<feature type="chain" id="PRO_5019788641" evidence="1">
    <location>
        <begin position="25"/>
        <end position="100"/>
    </location>
</feature>
<proteinExistence type="predicted"/>
<sequence>MTSMMSLRAMVGACICLVAIEAHAWGNDTIVDPPVGTATEHALEIQRSGAQAGQPLSMSGDQASAAYARYLKSFSAPIPVTFSSSLKSDVGSTSNTSSNP</sequence>
<dbReference type="AlphaFoldDB" id="A0A494XRW1"/>
<evidence type="ECO:0000313" key="2">
    <source>
        <dbReference type="EMBL" id="RKP50263.1"/>
    </source>
</evidence>
<name>A0A494XRW1_9BURK</name>
<evidence type="ECO:0000256" key="1">
    <source>
        <dbReference type="SAM" id="SignalP"/>
    </source>
</evidence>